<keyword evidence="3" id="KW-1185">Reference proteome</keyword>
<evidence type="ECO:0000256" key="1">
    <source>
        <dbReference type="SAM" id="MobiDB-lite"/>
    </source>
</evidence>
<gene>
    <name evidence="2" type="ORF">OBBRIDRAFT_705594</name>
</gene>
<feature type="compositionally biased region" description="Polar residues" evidence="1">
    <location>
        <begin position="27"/>
        <end position="50"/>
    </location>
</feature>
<sequence>MAAAARTSSPPRHDRDDPQRLSIVSTSASYLTAPQTAADSATSSRNSSAHTLGRVGSNDPETVNTLHALTLGHAHKGSTQEVHIVKVTEDALCLDVGKSFMHTVPAGAQN</sequence>
<dbReference type="AlphaFoldDB" id="A0A8E2APA7"/>
<proteinExistence type="predicted"/>
<dbReference type="EMBL" id="KV722581">
    <property type="protein sequence ID" value="OCH85484.1"/>
    <property type="molecule type" value="Genomic_DNA"/>
</dbReference>
<dbReference type="Proteomes" id="UP000250043">
    <property type="component" value="Unassembled WGS sequence"/>
</dbReference>
<feature type="compositionally biased region" description="Polar residues" evidence="1">
    <location>
        <begin position="1"/>
        <end position="10"/>
    </location>
</feature>
<name>A0A8E2APA7_9APHY</name>
<evidence type="ECO:0000313" key="2">
    <source>
        <dbReference type="EMBL" id="OCH85484.1"/>
    </source>
</evidence>
<feature type="non-terminal residue" evidence="2">
    <location>
        <position position="110"/>
    </location>
</feature>
<organism evidence="2 3">
    <name type="scientific">Obba rivulosa</name>
    <dbReference type="NCBI Taxonomy" id="1052685"/>
    <lineage>
        <taxon>Eukaryota</taxon>
        <taxon>Fungi</taxon>
        <taxon>Dikarya</taxon>
        <taxon>Basidiomycota</taxon>
        <taxon>Agaricomycotina</taxon>
        <taxon>Agaricomycetes</taxon>
        <taxon>Polyporales</taxon>
        <taxon>Gelatoporiaceae</taxon>
        <taxon>Obba</taxon>
    </lineage>
</organism>
<feature type="region of interest" description="Disordered" evidence="1">
    <location>
        <begin position="1"/>
        <end position="20"/>
    </location>
</feature>
<reference evidence="2 3" key="1">
    <citation type="submission" date="2016-07" db="EMBL/GenBank/DDBJ databases">
        <title>Draft genome of the white-rot fungus Obba rivulosa 3A-2.</title>
        <authorList>
            <consortium name="DOE Joint Genome Institute"/>
            <person name="Miettinen O."/>
            <person name="Riley R."/>
            <person name="Acob R."/>
            <person name="Barry K."/>
            <person name="Cullen D."/>
            <person name="De Vries R."/>
            <person name="Hainaut M."/>
            <person name="Hatakka A."/>
            <person name="Henrissat B."/>
            <person name="Hilden K."/>
            <person name="Kuo R."/>
            <person name="Labutti K."/>
            <person name="Lipzen A."/>
            <person name="Makela M.R."/>
            <person name="Sandor L."/>
            <person name="Spatafora J.W."/>
            <person name="Grigoriev I.V."/>
            <person name="Hibbett D.S."/>
        </authorList>
    </citation>
    <scope>NUCLEOTIDE SEQUENCE [LARGE SCALE GENOMIC DNA]</scope>
    <source>
        <strain evidence="2 3">3A-2</strain>
    </source>
</reference>
<accession>A0A8E2APA7</accession>
<evidence type="ECO:0000313" key="3">
    <source>
        <dbReference type="Proteomes" id="UP000250043"/>
    </source>
</evidence>
<protein>
    <submittedName>
        <fullName evidence="2">Uncharacterized protein</fullName>
    </submittedName>
</protein>
<feature type="region of interest" description="Disordered" evidence="1">
    <location>
        <begin position="27"/>
        <end position="62"/>
    </location>
</feature>